<gene>
    <name evidence="1" type="ORF">TNCV_1573141</name>
</gene>
<comment type="caution">
    <text evidence="1">The sequence shown here is derived from an EMBL/GenBank/DDBJ whole genome shotgun (WGS) entry which is preliminary data.</text>
</comment>
<dbReference type="EMBL" id="BMAU01021334">
    <property type="protein sequence ID" value="GFY15503.1"/>
    <property type="molecule type" value="Genomic_DNA"/>
</dbReference>
<evidence type="ECO:0000313" key="2">
    <source>
        <dbReference type="Proteomes" id="UP000887159"/>
    </source>
</evidence>
<dbReference type="Proteomes" id="UP000887159">
    <property type="component" value="Unassembled WGS sequence"/>
</dbReference>
<reference evidence="1" key="1">
    <citation type="submission" date="2020-08" db="EMBL/GenBank/DDBJ databases">
        <title>Multicomponent nature underlies the extraordinary mechanical properties of spider dragline silk.</title>
        <authorList>
            <person name="Kono N."/>
            <person name="Nakamura H."/>
            <person name="Mori M."/>
            <person name="Yoshida Y."/>
            <person name="Ohtoshi R."/>
            <person name="Malay A.D."/>
            <person name="Moran D.A.P."/>
            <person name="Tomita M."/>
            <person name="Numata K."/>
            <person name="Arakawa K."/>
        </authorList>
    </citation>
    <scope>NUCLEOTIDE SEQUENCE</scope>
</reference>
<dbReference type="AlphaFoldDB" id="A0A8X6VNX3"/>
<organism evidence="1 2">
    <name type="scientific">Trichonephila clavipes</name>
    <name type="common">Golden silk orbweaver</name>
    <name type="synonym">Nephila clavipes</name>
    <dbReference type="NCBI Taxonomy" id="2585209"/>
    <lineage>
        <taxon>Eukaryota</taxon>
        <taxon>Metazoa</taxon>
        <taxon>Ecdysozoa</taxon>
        <taxon>Arthropoda</taxon>
        <taxon>Chelicerata</taxon>
        <taxon>Arachnida</taxon>
        <taxon>Araneae</taxon>
        <taxon>Araneomorphae</taxon>
        <taxon>Entelegynae</taxon>
        <taxon>Araneoidea</taxon>
        <taxon>Nephilidae</taxon>
        <taxon>Trichonephila</taxon>
    </lineage>
</organism>
<sequence length="115" mass="13140">MSQKVPDKVILVESSPGEKMELLSIPPTLTKIDRFGGKEILVCGDILLGSRTPLYVSDVYTVNSERFRDPILEAYVKFYWVLRTRTTFLWTIMCCHTELTVLINFNEGADICCMD</sequence>
<proteinExistence type="predicted"/>
<name>A0A8X6VNX3_TRICX</name>
<evidence type="ECO:0000313" key="1">
    <source>
        <dbReference type="EMBL" id="GFY15503.1"/>
    </source>
</evidence>
<accession>A0A8X6VNX3</accession>
<protein>
    <submittedName>
        <fullName evidence="1">Uncharacterized protein</fullName>
    </submittedName>
</protein>
<keyword evidence="2" id="KW-1185">Reference proteome</keyword>